<sequence>MKTPYYFIIVIVSACIIITNNLVFADNAIPHVVIDGTISENGCNVINGIITQALDIQNTPIQACKYHGKYFKISAYLGCPLISVGDTRDPETGQKFNFNVVCDEPTTCGLKNSWGGYNLGNAGNADLLNASTINGTGYVITANYGEGVCLSEKYDEQKKKITMIADGLWKNETVLNVLVPRALLTDTTVTIDGKKADAKIEEHNPKNETTTCNLCYYTINIPLLSSQTSKKIEIGVQDTVYNNAENWNNYYMLGSFDNSFPKKPTQIFVFQYKITNGTVSEFKGQRGILSAEVHSTGNATLDIKFPRNYPYTNQPKQGPQYGDTSPIVLVDAYDLVKVQHFKPDTKTTDCFFEYSIPFSGDHKIDLAWFYLLSTSFPLHGDNIPQSCNTQTIANWPPLKQINIGMSTNEIKCDDGFDKILHPDNKTVSCVKPSTLSRLEHLGWIKPHFDPRMNPKIVLTNSSYAGIDKQDRTMVSINNQTFYQLTLEHTIDQLQSGESIKFQNVTFSFPDGLMKTISGGMTTVDIKFSDGNEEIYEKIPTRYGGTYAENDITILSNHLGPQAGLTYYKDEIKLLVGEEK</sequence>
<dbReference type="Proteomes" id="UP000230607">
    <property type="component" value="Chromosome 1"/>
</dbReference>
<dbReference type="RefSeq" id="WP_157926599.1">
    <property type="nucleotide sequence ID" value="NZ_LT841358.1"/>
</dbReference>
<evidence type="ECO:0000313" key="2">
    <source>
        <dbReference type="Proteomes" id="UP000230607"/>
    </source>
</evidence>
<dbReference type="OrthoDB" id="386829at2157"/>
<gene>
    <name evidence="1" type="ORF">NCS_10263</name>
</gene>
<proteinExistence type="predicted"/>
<dbReference type="AlphaFoldDB" id="A0A2H1FCG3"/>
<keyword evidence="2" id="KW-1185">Reference proteome</keyword>
<dbReference type="PROSITE" id="PS51257">
    <property type="entry name" value="PROKAR_LIPOPROTEIN"/>
    <property type="match status" value="1"/>
</dbReference>
<reference evidence="2" key="1">
    <citation type="submission" date="2017-03" db="EMBL/GenBank/DDBJ databases">
        <authorList>
            <person name="Herbold C."/>
        </authorList>
    </citation>
    <scope>NUCLEOTIDE SEQUENCE [LARGE SCALE GENOMIC DNA]</scope>
</reference>
<name>A0A2H1FCG3_9ARCH</name>
<evidence type="ECO:0000313" key="1">
    <source>
        <dbReference type="EMBL" id="SMH70456.1"/>
    </source>
</evidence>
<accession>A0A2H1FCG3</accession>
<dbReference type="EMBL" id="LT841358">
    <property type="protein sequence ID" value="SMH70456.1"/>
    <property type="molecule type" value="Genomic_DNA"/>
</dbReference>
<protein>
    <submittedName>
        <fullName evidence="1">Uncharacterized protein</fullName>
    </submittedName>
</protein>
<organism evidence="1 2">
    <name type="scientific">Candidatus Nitrosotalea okcheonensis</name>
    <dbReference type="NCBI Taxonomy" id="1903276"/>
    <lineage>
        <taxon>Archaea</taxon>
        <taxon>Nitrososphaerota</taxon>
        <taxon>Nitrososphaeria</taxon>
        <taxon>Nitrosotaleales</taxon>
        <taxon>Nitrosotaleaceae</taxon>
        <taxon>Nitrosotalea</taxon>
    </lineage>
</organism>